<dbReference type="Proteomes" id="UP000373449">
    <property type="component" value="Unassembled WGS sequence"/>
</dbReference>
<dbReference type="EMBL" id="CAADJA010000002">
    <property type="protein sequence ID" value="VFS51974.1"/>
    <property type="molecule type" value="Genomic_DNA"/>
</dbReference>
<proteinExistence type="predicted"/>
<name>A0A484ZUA0_9GAMM</name>
<organism evidence="1 2">
    <name type="scientific">Budvicia aquatica</name>
    <dbReference type="NCBI Taxonomy" id="82979"/>
    <lineage>
        <taxon>Bacteria</taxon>
        <taxon>Pseudomonadati</taxon>
        <taxon>Pseudomonadota</taxon>
        <taxon>Gammaproteobacteria</taxon>
        <taxon>Enterobacterales</taxon>
        <taxon>Budviciaceae</taxon>
        <taxon>Budvicia</taxon>
    </lineage>
</organism>
<sequence>MQKICSRTILATAWHSAPPEPAAVCQVGVGFAHKASEAWSCGWQGLWGRQIGHPDRLASIPSNRYLCGWG</sequence>
<evidence type="ECO:0000313" key="2">
    <source>
        <dbReference type="Proteomes" id="UP000373449"/>
    </source>
</evidence>
<evidence type="ECO:0000313" key="1">
    <source>
        <dbReference type="EMBL" id="VFS51974.1"/>
    </source>
</evidence>
<dbReference type="RefSeq" id="WP_227659964.1">
    <property type="nucleotide sequence ID" value="NZ_PDDX01000001.1"/>
</dbReference>
<reference evidence="1 2" key="1">
    <citation type="submission" date="2019-03" db="EMBL/GenBank/DDBJ databases">
        <authorList>
            <consortium name="Pathogen Informatics"/>
        </authorList>
    </citation>
    <scope>NUCLEOTIDE SEQUENCE [LARGE SCALE GENOMIC DNA]</scope>
    <source>
        <strain evidence="1 2">NCTC12282</strain>
    </source>
</reference>
<dbReference type="AlphaFoldDB" id="A0A484ZUA0"/>
<protein>
    <submittedName>
        <fullName evidence="1">Uncharacterized protein</fullName>
    </submittedName>
</protein>
<gene>
    <name evidence="1" type="ORF">NCTC12282_05599</name>
</gene>
<accession>A0A484ZUA0</accession>